<evidence type="ECO:0000313" key="2">
    <source>
        <dbReference type="EMBL" id="SFT80947.1"/>
    </source>
</evidence>
<feature type="compositionally biased region" description="Basic and acidic residues" evidence="1">
    <location>
        <begin position="36"/>
        <end position="48"/>
    </location>
</feature>
<dbReference type="Proteomes" id="UP000199546">
    <property type="component" value="Unassembled WGS sequence"/>
</dbReference>
<evidence type="ECO:0000313" key="3">
    <source>
        <dbReference type="Proteomes" id="UP000199546"/>
    </source>
</evidence>
<dbReference type="RefSeq" id="WP_175551622.1">
    <property type="nucleotide sequence ID" value="NZ_FPBA01000011.1"/>
</dbReference>
<sequence length="54" mass="6062">MDSQHEHPAIPTLPHAAPGSIADRLPEDPDESADLLEDRRRQRDRDYDELGGEA</sequence>
<reference evidence="3" key="1">
    <citation type="submission" date="2016-10" db="EMBL/GenBank/DDBJ databases">
        <authorList>
            <person name="Varghese N."/>
            <person name="Submissions S."/>
        </authorList>
    </citation>
    <scope>NUCLEOTIDE SEQUENCE [LARGE SCALE GENOMIC DNA]</scope>
    <source>
        <strain evidence="3">DSM 46136</strain>
    </source>
</reference>
<gene>
    <name evidence="2" type="ORF">SAMN05660657_03233</name>
</gene>
<name>A0A1I7B1A8_9ACTN</name>
<protein>
    <submittedName>
        <fullName evidence="2">Uncharacterized protein</fullName>
    </submittedName>
</protein>
<dbReference type="EMBL" id="FPBA01000011">
    <property type="protein sequence ID" value="SFT80947.1"/>
    <property type="molecule type" value="Genomic_DNA"/>
</dbReference>
<evidence type="ECO:0000256" key="1">
    <source>
        <dbReference type="SAM" id="MobiDB-lite"/>
    </source>
</evidence>
<accession>A0A1I7B1A8</accession>
<organism evidence="2 3">
    <name type="scientific">Geodermatophilus amargosae</name>
    <dbReference type="NCBI Taxonomy" id="1296565"/>
    <lineage>
        <taxon>Bacteria</taxon>
        <taxon>Bacillati</taxon>
        <taxon>Actinomycetota</taxon>
        <taxon>Actinomycetes</taxon>
        <taxon>Geodermatophilales</taxon>
        <taxon>Geodermatophilaceae</taxon>
        <taxon>Geodermatophilus</taxon>
    </lineage>
</organism>
<proteinExistence type="predicted"/>
<dbReference type="AlphaFoldDB" id="A0A1I7B1A8"/>
<feature type="region of interest" description="Disordered" evidence="1">
    <location>
        <begin position="1"/>
        <end position="54"/>
    </location>
</feature>
<keyword evidence="3" id="KW-1185">Reference proteome</keyword>